<dbReference type="Pfam" id="PF03212">
    <property type="entry name" value="Pertactin"/>
    <property type="match status" value="1"/>
</dbReference>
<proteinExistence type="predicted"/>
<sequence>MKTKKKILHLSILAILFTTTPSLVRAATFCGDRSQVTYGGDSVLSGELSADECFEVGAWVEGNPDDYIGIAKNLTMLSGSKLSVLGLFEDSQVQGGAEVWIDKNTHIAWDGYHSGFPATGSRIDIQSGGLIRVLDGGTLKDSVLNGGTVYVSNNGQADDPGKSENNTVNSGGKLYIYSGGQSSGTQINNGGYEYVQQDGHSLNTQINDGGSQMLRSGGVADSSVIQSGGFQQLHQKGFADNTLVNTGGRQYVVDDSKATNTTVDGGEQYIFRQNDTAAAGISESTQIKNGGAQILKSGGQAIDTQLWNNSTQSIFSGSSATGTTLYDSAKSWLAAGAQVLGTTTVNDRAQLQLTAGAQDKQAADAGAYAENVILSGADSTLMVITGDSGNTAFTGSLSGQGQVRFVAPVTTGYSHLMIDTLSGNQTFHMNTVIAEQRGDYLTVNTGSGKHALNIQDSGAEIIRPDESRLDLVTDKSGNAQFNLGTFGGANINAVDGGTYMYSLYQREDQNGKIWYLAAQKEDPQAPVPPVIPPVVPPVVPDDKTTPATDAVLSLASAPQLIFNHELDNLRLRRGELRNNQGDAGVWMRLTGDKTRANTGHTRFKLNQGGVELGADTPVDLAQGQLWLGVFTGYNNATLKHQRGGDSKIDSITAGGYATWFDGNGWYIDGVLKYNHFNNKLRATSTNHSSIKGDYSQNAYGTAAETGYSFTLPQAFWAEPYARLTYMRADSGTVGLNNNMQAKLEAQQSLQSELGLHLGKDFVLSNQVELSPYTKLAWQHEFISNNQVTINQRNTFDTDFSGDSLKAGGGITIRFTPQVQAFAEVNYRNGDKTESPLSGNIGVRYNF</sequence>
<feature type="chain" id="PRO_5024299070" evidence="2">
    <location>
        <begin position="27"/>
        <end position="846"/>
    </location>
</feature>
<dbReference type="InterPro" id="IPR030930">
    <property type="entry name" value="AIDA"/>
</dbReference>
<dbReference type="Gene3D" id="2.40.128.130">
    <property type="entry name" value="Autotransporter beta-domain"/>
    <property type="match status" value="1"/>
</dbReference>
<dbReference type="SUPFAM" id="SSF103515">
    <property type="entry name" value="Autotransporter"/>
    <property type="match status" value="1"/>
</dbReference>
<dbReference type="SUPFAM" id="SSF51126">
    <property type="entry name" value="Pectin lyase-like"/>
    <property type="match status" value="1"/>
</dbReference>
<dbReference type="Pfam" id="PF03797">
    <property type="entry name" value="Autotransporter"/>
    <property type="match status" value="1"/>
</dbReference>
<evidence type="ECO:0000256" key="1">
    <source>
        <dbReference type="ARBA" id="ARBA00022729"/>
    </source>
</evidence>
<dbReference type="Proteomes" id="UP000322181">
    <property type="component" value="Unassembled WGS sequence"/>
</dbReference>
<comment type="caution">
    <text evidence="4">The sequence shown here is derived from an EMBL/GenBank/DDBJ whole genome shotgun (WGS) entry which is preliminary data.</text>
</comment>
<feature type="signal peptide" evidence="2">
    <location>
        <begin position="1"/>
        <end position="26"/>
    </location>
</feature>
<gene>
    <name evidence="4" type="ORF">F4V73_17150</name>
</gene>
<dbReference type="InterPro" id="IPR006315">
    <property type="entry name" value="OM_autotransptr_brl_dom"/>
</dbReference>
<dbReference type="RefSeq" id="WP_067369197.1">
    <property type="nucleotide sequence ID" value="NZ_BAAAFS010000006.1"/>
</dbReference>
<accession>A0A5M9QYH2</accession>
<keyword evidence="1 2" id="KW-0732">Signal</keyword>
<reference evidence="4 5" key="1">
    <citation type="submission" date="2019-09" db="EMBL/GenBank/DDBJ databases">
        <title>Draft genome sequence of various Type strains from the CCUG.</title>
        <authorList>
            <person name="Pineiro-Iglesias B."/>
            <person name="Tunovic T."/>
            <person name="Unosson C."/>
            <person name="Inganas E."/>
            <person name="Ohlen M."/>
            <person name="Cardew S."/>
            <person name="Jensie-Markopoulos S."/>
            <person name="Salva-Serra F."/>
            <person name="Jaen-Luchoro D."/>
            <person name="Karlsson R."/>
            <person name="Svensson-Stadler L."/>
            <person name="Chun J."/>
            <person name="Moore E."/>
        </authorList>
    </citation>
    <scope>NUCLEOTIDE SEQUENCE [LARGE SCALE GENOMIC DNA]</scope>
    <source>
        <strain evidence="4 5">CCUG 53682T</strain>
    </source>
</reference>
<evidence type="ECO:0000259" key="3">
    <source>
        <dbReference type="PROSITE" id="PS51208"/>
    </source>
</evidence>
<feature type="domain" description="Autotransporter" evidence="3">
    <location>
        <begin position="578"/>
        <end position="846"/>
    </location>
</feature>
<dbReference type="PANTHER" id="PTHR35037:SF7">
    <property type="entry name" value="AUTOTRANSPORTER"/>
    <property type="match status" value="1"/>
</dbReference>
<dbReference type="PANTHER" id="PTHR35037">
    <property type="entry name" value="C-TERMINAL REGION OF AIDA-LIKE PROTEIN"/>
    <property type="match status" value="1"/>
</dbReference>
<evidence type="ECO:0000256" key="2">
    <source>
        <dbReference type="SAM" id="SignalP"/>
    </source>
</evidence>
<dbReference type="SMART" id="SM00869">
    <property type="entry name" value="Autotransporter"/>
    <property type="match status" value="1"/>
</dbReference>
<dbReference type="PRINTS" id="PR01484">
    <property type="entry name" value="PRTACTNFAMLY"/>
</dbReference>
<dbReference type="InterPro" id="IPR003991">
    <property type="entry name" value="Pertactin_virulence_factor"/>
</dbReference>
<dbReference type="InterPro" id="IPR005546">
    <property type="entry name" value="Autotransporte_beta"/>
</dbReference>
<protein>
    <submittedName>
        <fullName evidence="4">Autotransporter outer membrane beta-barrel domain-containing protein</fullName>
    </submittedName>
</protein>
<dbReference type="NCBIfam" id="TIGR04415">
    <property type="entry name" value="O_hepto_targRPT"/>
    <property type="match status" value="4"/>
</dbReference>
<dbReference type="AlphaFoldDB" id="A0A5M9QYH2"/>
<organism evidence="4 5">
    <name type="scientific">Morganella psychrotolerans</name>
    <dbReference type="NCBI Taxonomy" id="368603"/>
    <lineage>
        <taxon>Bacteria</taxon>
        <taxon>Pseudomonadati</taxon>
        <taxon>Pseudomonadota</taxon>
        <taxon>Gammaproteobacteria</taxon>
        <taxon>Enterobacterales</taxon>
        <taxon>Morganellaceae</taxon>
        <taxon>Morganella</taxon>
    </lineage>
</organism>
<dbReference type="InterPro" id="IPR004899">
    <property type="entry name" value="Pertactin_central"/>
</dbReference>
<dbReference type="InterPro" id="IPR036709">
    <property type="entry name" value="Autotransporte_beta_dom_sf"/>
</dbReference>
<dbReference type="InterPro" id="IPR051551">
    <property type="entry name" value="Autotransporter_adhesion"/>
</dbReference>
<dbReference type="InterPro" id="IPR011050">
    <property type="entry name" value="Pectin_lyase_fold/virulence"/>
</dbReference>
<evidence type="ECO:0000313" key="4">
    <source>
        <dbReference type="EMBL" id="KAA8713231.1"/>
    </source>
</evidence>
<dbReference type="GO" id="GO:0019867">
    <property type="term" value="C:outer membrane"/>
    <property type="evidence" value="ECO:0007669"/>
    <property type="project" value="InterPro"/>
</dbReference>
<dbReference type="PROSITE" id="PS51208">
    <property type="entry name" value="AUTOTRANSPORTER"/>
    <property type="match status" value="1"/>
</dbReference>
<dbReference type="OrthoDB" id="6477647at2"/>
<dbReference type="InterPro" id="IPR012332">
    <property type="entry name" value="Autotransporter_pectin_lyase_C"/>
</dbReference>
<name>A0A5M9QYH2_9GAMM</name>
<dbReference type="EMBL" id="VXKB01000007">
    <property type="protein sequence ID" value="KAA8713231.1"/>
    <property type="molecule type" value="Genomic_DNA"/>
</dbReference>
<evidence type="ECO:0000313" key="5">
    <source>
        <dbReference type="Proteomes" id="UP000322181"/>
    </source>
</evidence>
<dbReference type="Gene3D" id="2.160.20.20">
    <property type="match status" value="1"/>
</dbReference>
<dbReference type="NCBIfam" id="TIGR01414">
    <property type="entry name" value="autotrans_barl"/>
    <property type="match status" value="1"/>
</dbReference>